<dbReference type="InterPro" id="IPR029058">
    <property type="entry name" value="AB_hydrolase_fold"/>
</dbReference>
<dbReference type="InterPro" id="IPR050583">
    <property type="entry name" value="Mycobacterial_A85_antigen"/>
</dbReference>
<feature type="signal peptide" evidence="1">
    <location>
        <begin position="1"/>
        <end position="18"/>
    </location>
</feature>
<dbReference type="RefSeq" id="WP_084538846.1">
    <property type="nucleotide sequence ID" value="NZ_FQYN01000002.1"/>
</dbReference>
<dbReference type="InterPro" id="IPR000801">
    <property type="entry name" value="Esterase-like"/>
</dbReference>
<name>A0A1M6DHI7_9BACT</name>
<dbReference type="PANTHER" id="PTHR48098">
    <property type="entry name" value="ENTEROCHELIN ESTERASE-RELATED"/>
    <property type="match status" value="1"/>
</dbReference>
<dbReference type="PANTHER" id="PTHR48098:SF6">
    <property type="entry name" value="FERRI-BACILLIBACTIN ESTERASE BESA"/>
    <property type="match status" value="1"/>
</dbReference>
<sequence length="306" mass="34828">MIRSLLLLFFLVELALDAAGQSAGAAARVEHLPAFPSRFVKARQIDVWLPEGYEQGKTYPVLYMQDGQNVFDPKTSSYGVAWEADSILARLSQAGQTRPCIVVGIWNTDLRFREYAPAQPYYALPAAFRDALAQERPGTPLSDEFLRFVVQELKPYIDRHYRTRPGRADTFVAGSSMGGLISLYAVLEYPRVFGGAACLSTHWPLSLQQNRPDFTNAMLTYMDRKLPRRHRPRLYFDYGTTTLDARYEPHQLRVDSLMRAHGYDATHWLTRKYEGAAHNEAAWKRRFAVPATFLLAPKPARRKPGQ</sequence>
<dbReference type="SUPFAM" id="SSF53474">
    <property type="entry name" value="alpha/beta-Hydrolases"/>
    <property type="match status" value="1"/>
</dbReference>
<proteinExistence type="predicted"/>
<dbReference type="AlphaFoldDB" id="A0A1M6DHI7"/>
<dbReference type="Proteomes" id="UP000184418">
    <property type="component" value="Unassembled WGS sequence"/>
</dbReference>
<dbReference type="STRING" id="1121955.SAMN02745146_1516"/>
<keyword evidence="1" id="KW-0732">Signal</keyword>
<evidence type="ECO:0000313" key="2">
    <source>
        <dbReference type="EMBL" id="SHI72746.1"/>
    </source>
</evidence>
<feature type="chain" id="PRO_5012386971" evidence="1">
    <location>
        <begin position="19"/>
        <end position="306"/>
    </location>
</feature>
<evidence type="ECO:0000256" key="1">
    <source>
        <dbReference type="SAM" id="SignalP"/>
    </source>
</evidence>
<organism evidence="2 3">
    <name type="scientific">Hymenobacter daecheongensis DSM 21074</name>
    <dbReference type="NCBI Taxonomy" id="1121955"/>
    <lineage>
        <taxon>Bacteria</taxon>
        <taxon>Pseudomonadati</taxon>
        <taxon>Bacteroidota</taxon>
        <taxon>Cytophagia</taxon>
        <taxon>Cytophagales</taxon>
        <taxon>Hymenobacteraceae</taxon>
        <taxon>Hymenobacter</taxon>
    </lineage>
</organism>
<evidence type="ECO:0000313" key="3">
    <source>
        <dbReference type="Proteomes" id="UP000184418"/>
    </source>
</evidence>
<gene>
    <name evidence="2" type="ORF">SAMN02745146_1516</name>
</gene>
<keyword evidence="3" id="KW-1185">Reference proteome</keyword>
<dbReference type="Pfam" id="PF00756">
    <property type="entry name" value="Esterase"/>
    <property type="match status" value="1"/>
</dbReference>
<dbReference type="OrthoDB" id="9784036at2"/>
<dbReference type="Gene3D" id="3.40.50.1820">
    <property type="entry name" value="alpha/beta hydrolase"/>
    <property type="match status" value="1"/>
</dbReference>
<dbReference type="EMBL" id="FQYN01000002">
    <property type="protein sequence ID" value="SHI72746.1"/>
    <property type="molecule type" value="Genomic_DNA"/>
</dbReference>
<accession>A0A1M6DHI7</accession>
<protein>
    <submittedName>
        <fullName evidence="2">Putative esterase</fullName>
    </submittedName>
</protein>
<reference evidence="2 3" key="1">
    <citation type="submission" date="2016-11" db="EMBL/GenBank/DDBJ databases">
        <authorList>
            <person name="Jaros S."/>
            <person name="Januszkiewicz K."/>
            <person name="Wedrychowicz H."/>
        </authorList>
    </citation>
    <scope>NUCLEOTIDE SEQUENCE [LARGE SCALE GENOMIC DNA]</scope>
    <source>
        <strain evidence="2 3">DSM 21074</strain>
    </source>
</reference>